<evidence type="ECO:0000256" key="1">
    <source>
        <dbReference type="SAM" id="Phobius"/>
    </source>
</evidence>
<feature type="transmembrane region" description="Helical" evidence="1">
    <location>
        <begin position="98"/>
        <end position="121"/>
    </location>
</feature>
<reference evidence="2 3" key="1">
    <citation type="submission" date="2019-01" db="EMBL/GenBank/DDBJ databases">
        <title>Draft Genome Sequencing of Zygosaccharomyces mellis Ca-7.</title>
        <authorList>
            <person name="Shiwa Y."/>
            <person name="Kanesaki Y."/>
            <person name="Ishige T."/>
            <person name="Mura K."/>
            <person name="Hori T."/>
            <person name="Tamura T."/>
        </authorList>
    </citation>
    <scope>NUCLEOTIDE SEQUENCE [LARGE SCALE GENOMIC DNA]</scope>
    <source>
        <strain evidence="2 3">Ca-7</strain>
    </source>
</reference>
<dbReference type="AlphaFoldDB" id="A0A4C2EH08"/>
<gene>
    <name evidence="2" type="primary">AIM43</name>
    <name evidence="2" type="ORF">ZYGM_000653</name>
</gene>
<keyword evidence="1" id="KW-1133">Transmembrane helix</keyword>
<organism evidence="2 3">
    <name type="scientific">Zygosaccharomyces mellis</name>
    <dbReference type="NCBI Taxonomy" id="42258"/>
    <lineage>
        <taxon>Eukaryota</taxon>
        <taxon>Fungi</taxon>
        <taxon>Dikarya</taxon>
        <taxon>Ascomycota</taxon>
        <taxon>Saccharomycotina</taxon>
        <taxon>Saccharomycetes</taxon>
        <taxon>Saccharomycetales</taxon>
        <taxon>Saccharomycetaceae</taxon>
        <taxon>Zygosaccharomyces</taxon>
    </lineage>
</organism>
<keyword evidence="1" id="KW-0812">Transmembrane</keyword>
<name>A0A4C2EH08_9SACH</name>
<evidence type="ECO:0000313" key="2">
    <source>
        <dbReference type="EMBL" id="GCF01239.1"/>
    </source>
</evidence>
<proteinExistence type="predicted"/>
<dbReference type="OrthoDB" id="4082954at2759"/>
<keyword evidence="1" id="KW-0472">Membrane</keyword>
<comment type="caution">
    <text evidence="2">The sequence shown here is derived from an EMBL/GenBank/DDBJ whole genome shotgun (WGS) entry which is preliminary data.</text>
</comment>
<protein>
    <submittedName>
        <fullName evidence="2">Mitochondrial protein FMP14</fullName>
    </submittedName>
</protein>
<accession>A0A4C2EH08</accession>
<sequence length="175" mass="20871">MLKVLPTSFKTISTRSAFRIYQISPLTSYSPLKSSQHADIKSLEDLTKLKSLESVDPELIRKLINERTVELNVQNELEMLKNLNRQEKMSQEVSLKRFIRPLWVFFLMSSTVYLILHYIWWKLEVIEKEKELRSYVESLEMELDQTLESQNRSTVGSQSNGNNKIHDKPWYRRWF</sequence>
<evidence type="ECO:0000313" key="3">
    <source>
        <dbReference type="Proteomes" id="UP000301737"/>
    </source>
</evidence>
<dbReference type="EMBL" id="BIMX01000029">
    <property type="protein sequence ID" value="GCF01239.1"/>
    <property type="molecule type" value="Genomic_DNA"/>
</dbReference>
<keyword evidence="3" id="KW-1185">Reference proteome</keyword>
<dbReference type="Proteomes" id="UP000301737">
    <property type="component" value="Unassembled WGS sequence"/>
</dbReference>